<feature type="region of interest" description="Disordered" evidence="1">
    <location>
        <begin position="1"/>
        <end position="91"/>
    </location>
</feature>
<evidence type="ECO:0000256" key="1">
    <source>
        <dbReference type="SAM" id="MobiDB-lite"/>
    </source>
</evidence>
<name>A0AAV2KHD3_KNICA</name>
<proteinExistence type="predicted"/>
<evidence type="ECO:0000313" key="2">
    <source>
        <dbReference type="EMBL" id="CAL1586947.1"/>
    </source>
</evidence>
<dbReference type="AlphaFoldDB" id="A0AAV2KHD3"/>
<evidence type="ECO:0000313" key="3">
    <source>
        <dbReference type="Proteomes" id="UP001497482"/>
    </source>
</evidence>
<reference evidence="2 3" key="1">
    <citation type="submission" date="2024-04" db="EMBL/GenBank/DDBJ databases">
        <authorList>
            <person name="Waldvogel A.-M."/>
            <person name="Schoenle A."/>
        </authorList>
    </citation>
    <scope>NUCLEOTIDE SEQUENCE [LARGE SCALE GENOMIC DNA]</scope>
</reference>
<sequence length="115" mass="12585">MAATLNSSIRRGRRQSQRWAPRTAGHGTPLPTGKFQSENFGIQDEKGKVGFGFGKSSGTLDRVPGPRQEVRVTDVDPASAPSPETHHRMMRHHKCTLRSVCGTDERTPPAFVCSS</sequence>
<accession>A0AAV2KHD3</accession>
<dbReference type="EMBL" id="OZ035839">
    <property type="protein sequence ID" value="CAL1586947.1"/>
    <property type="molecule type" value="Genomic_DNA"/>
</dbReference>
<organism evidence="2 3">
    <name type="scientific">Knipowitschia caucasica</name>
    <name type="common">Caucasian dwarf goby</name>
    <name type="synonym">Pomatoschistus caucasicus</name>
    <dbReference type="NCBI Taxonomy" id="637954"/>
    <lineage>
        <taxon>Eukaryota</taxon>
        <taxon>Metazoa</taxon>
        <taxon>Chordata</taxon>
        <taxon>Craniata</taxon>
        <taxon>Vertebrata</taxon>
        <taxon>Euteleostomi</taxon>
        <taxon>Actinopterygii</taxon>
        <taxon>Neopterygii</taxon>
        <taxon>Teleostei</taxon>
        <taxon>Neoteleostei</taxon>
        <taxon>Acanthomorphata</taxon>
        <taxon>Gobiaria</taxon>
        <taxon>Gobiiformes</taxon>
        <taxon>Gobioidei</taxon>
        <taxon>Gobiidae</taxon>
        <taxon>Gobiinae</taxon>
        <taxon>Knipowitschia</taxon>
    </lineage>
</organism>
<keyword evidence="3" id="KW-1185">Reference proteome</keyword>
<protein>
    <submittedName>
        <fullName evidence="2">Uncharacterized protein</fullName>
    </submittedName>
</protein>
<gene>
    <name evidence="2" type="ORF">KC01_LOCUS16928</name>
</gene>
<dbReference type="Proteomes" id="UP001497482">
    <property type="component" value="Chromosome 17"/>
</dbReference>